<sequence length="70" mass="7858">MTQRTKEKVLKWSGGGKTAWALFKSAFRPLDEPLPLETVAYISQIGKDIERKLAEPDATAANETQEELPR</sequence>
<comment type="caution">
    <text evidence="1">The sequence shown here is derived from an EMBL/GenBank/DDBJ whole genome shotgun (WGS) entry which is preliminary data.</text>
</comment>
<protein>
    <submittedName>
        <fullName evidence="1">Uncharacterized protein</fullName>
    </submittedName>
</protein>
<reference evidence="1" key="1">
    <citation type="journal article" date="2014" name="Front. Microbiol.">
        <title>High frequency of phylogenetically diverse reductive dehalogenase-homologous genes in deep subseafloor sedimentary metagenomes.</title>
        <authorList>
            <person name="Kawai M."/>
            <person name="Futagami T."/>
            <person name="Toyoda A."/>
            <person name="Takaki Y."/>
            <person name="Nishi S."/>
            <person name="Hori S."/>
            <person name="Arai W."/>
            <person name="Tsubouchi T."/>
            <person name="Morono Y."/>
            <person name="Uchiyama I."/>
            <person name="Ito T."/>
            <person name="Fujiyama A."/>
            <person name="Inagaki F."/>
            <person name="Takami H."/>
        </authorList>
    </citation>
    <scope>NUCLEOTIDE SEQUENCE</scope>
    <source>
        <strain evidence="1">Expedition CK06-06</strain>
    </source>
</reference>
<gene>
    <name evidence="1" type="ORF">S01H1_43182</name>
</gene>
<name>X0VMI2_9ZZZZ</name>
<organism evidence="1">
    <name type="scientific">marine sediment metagenome</name>
    <dbReference type="NCBI Taxonomy" id="412755"/>
    <lineage>
        <taxon>unclassified sequences</taxon>
        <taxon>metagenomes</taxon>
        <taxon>ecological metagenomes</taxon>
    </lineage>
</organism>
<dbReference type="EMBL" id="BARS01027493">
    <property type="protein sequence ID" value="GAG12392.1"/>
    <property type="molecule type" value="Genomic_DNA"/>
</dbReference>
<evidence type="ECO:0000313" key="1">
    <source>
        <dbReference type="EMBL" id="GAG12392.1"/>
    </source>
</evidence>
<accession>X0VMI2</accession>
<dbReference type="AlphaFoldDB" id="X0VMI2"/>
<proteinExistence type="predicted"/>